<protein>
    <submittedName>
        <fullName evidence="2">Uncharacterized protein</fullName>
    </submittedName>
</protein>
<evidence type="ECO:0000256" key="1">
    <source>
        <dbReference type="SAM" id="SignalP"/>
    </source>
</evidence>
<dbReference type="RefSeq" id="WP_284203298.1">
    <property type="nucleotide sequence ID" value="NZ_BSPQ01000002.1"/>
</dbReference>
<comment type="caution">
    <text evidence="2">The sequence shown here is derived from an EMBL/GenBank/DDBJ whole genome shotgun (WGS) entry which is preliminary data.</text>
</comment>
<gene>
    <name evidence="2" type="ORF">GCM10007916_12450</name>
</gene>
<organism evidence="2 3">
    <name type="scientific">Psychromonas marina</name>
    <dbReference type="NCBI Taxonomy" id="88364"/>
    <lineage>
        <taxon>Bacteria</taxon>
        <taxon>Pseudomonadati</taxon>
        <taxon>Pseudomonadota</taxon>
        <taxon>Gammaproteobacteria</taxon>
        <taxon>Alteromonadales</taxon>
        <taxon>Psychromonadaceae</taxon>
        <taxon>Psychromonas</taxon>
    </lineage>
</organism>
<keyword evidence="1" id="KW-0732">Signal</keyword>
<feature type="signal peptide" evidence="1">
    <location>
        <begin position="1"/>
        <end position="20"/>
    </location>
</feature>
<dbReference type="EMBL" id="BSPQ01000002">
    <property type="protein sequence ID" value="GLS90178.1"/>
    <property type="molecule type" value="Genomic_DNA"/>
</dbReference>
<proteinExistence type="predicted"/>
<evidence type="ECO:0000313" key="3">
    <source>
        <dbReference type="Proteomes" id="UP001157353"/>
    </source>
</evidence>
<keyword evidence="3" id="KW-1185">Reference proteome</keyword>
<evidence type="ECO:0000313" key="2">
    <source>
        <dbReference type="EMBL" id="GLS90178.1"/>
    </source>
</evidence>
<name>A0ABQ6DZ76_9GAMM</name>
<accession>A0ABQ6DZ76</accession>
<feature type="chain" id="PRO_5046031089" evidence="1">
    <location>
        <begin position="21"/>
        <end position="175"/>
    </location>
</feature>
<dbReference type="Proteomes" id="UP001157353">
    <property type="component" value="Unassembled WGS sequence"/>
</dbReference>
<reference evidence="3" key="1">
    <citation type="journal article" date="2019" name="Int. J. Syst. Evol. Microbiol.">
        <title>The Global Catalogue of Microorganisms (GCM) 10K type strain sequencing project: providing services to taxonomists for standard genome sequencing and annotation.</title>
        <authorList>
            <consortium name="The Broad Institute Genomics Platform"/>
            <consortium name="The Broad Institute Genome Sequencing Center for Infectious Disease"/>
            <person name="Wu L."/>
            <person name="Ma J."/>
        </authorList>
    </citation>
    <scope>NUCLEOTIDE SEQUENCE [LARGE SCALE GENOMIC DNA]</scope>
    <source>
        <strain evidence="3">NBRC 103166</strain>
    </source>
</reference>
<sequence>MKNSIIATILLSLISGSVFAKNNNQSNAYDYQPGATNNQQRLADIDPNYQLTYPSEKKGYTQYDNKFMSEAGMYTTYEKPNPGDAMHVADKGSLKITHGQGGVIMTDYTTKNGANRFSVMCGYTSGPSYWADSKPANVCQDAQALAVALEAKGQWEMKPMTYTLPPATITINPAS</sequence>